<evidence type="ECO:0000313" key="2">
    <source>
        <dbReference type="EMBL" id="PPR84761.1"/>
    </source>
</evidence>
<accession>A0A2P5W111</accession>
<gene>
    <name evidence="2" type="ORF">GOBAR_AA35951</name>
</gene>
<dbReference type="Proteomes" id="UP000239757">
    <property type="component" value="Unassembled WGS sequence"/>
</dbReference>
<dbReference type="OrthoDB" id="780443at2759"/>
<protein>
    <submittedName>
        <fullName evidence="2">Uncharacterized protein</fullName>
    </submittedName>
</protein>
<name>A0A2P5W111_GOSBA</name>
<organism evidence="2 3">
    <name type="scientific">Gossypium barbadense</name>
    <name type="common">Sea Island cotton</name>
    <name type="synonym">Hibiscus barbadensis</name>
    <dbReference type="NCBI Taxonomy" id="3634"/>
    <lineage>
        <taxon>Eukaryota</taxon>
        <taxon>Viridiplantae</taxon>
        <taxon>Streptophyta</taxon>
        <taxon>Embryophyta</taxon>
        <taxon>Tracheophyta</taxon>
        <taxon>Spermatophyta</taxon>
        <taxon>Magnoliopsida</taxon>
        <taxon>eudicotyledons</taxon>
        <taxon>Gunneridae</taxon>
        <taxon>Pentapetalae</taxon>
        <taxon>rosids</taxon>
        <taxon>malvids</taxon>
        <taxon>Malvales</taxon>
        <taxon>Malvaceae</taxon>
        <taxon>Malvoideae</taxon>
        <taxon>Gossypium</taxon>
    </lineage>
</organism>
<evidence type="ECO:0000256" key="1">
    <source>
        <dbReference type="SAM" id="MobiDB-lite"/>
    </source>
</evidence>
<sequence length="225" mass="25908">MVKPTLQEMSLKEAHESFSSSSRGPIHEDRRLQIEELDDWRTNKWRTHDKPKLHQNGLSTFPNQLKIGDKVLLDAADPHIVTTKSNEEMPLMVLSIFPFDTVEVSHHKFGTFKVNNTRMKPYFDENDSRNEEYKLLESLRPFNGEYLTPNLLTEILNTGFSTQTRPSTQACLGTCENRAKISPIRAMINRHGRATWPWANLSNQHRRSTLPCQATVVKPVKLTRA</sequence>
<evidence type="ECO:0000313" key="3">
    <source>
        <dbReference type="Proteomes" id="UP000239757"/>
    </source>
</evidence>
<dbReference type="AlphaFoldDB" id="A0A2P5W111"/>
<proteinExistence type="predicted"/>
<dbReference type="EMBL" id="KZ669702">
    <property type="protein sequence ID" value="PPR84761.1"/>
    <property type="molecule type" value="Genomic_DNA"/>
</dbReference>
<reference evidence="2 3" key="1">
    <citation type="submission" date="2015-01" db="EMBL/GenBank/DDBJ databases">
        <title>Genome of allotetraploid Gossypium barbadense reveals genomic plasticity and fiber elongation in cotton evolution.</title>
        <authorList>
            <person name="Chen X."/>
            <person name="Liu X."/>
            <person name="Zhao B."/>
            <person name="Zheng H."/>
            <person name="Hu Y."/>
            <person name="Lu G."/>
            <person name="Yang C."/>
            <person name="Chen J."/>
            <person name="Shan C."/>
            <person name="Zhang L."/>
            <person name="Zhou Y."/>
            <person name="Wang L."/>
            <person name="Guo W."/>
            <person name="Bai Y."/>
            <person name="Ruan J."/>
            <person name="Shangguan X."/>
            <person name="Mao Y."/>
            <person name="Jiang J."/>
            <person name="Zhu Y."/>
            <person name="Lei J."/>
            <person name="Kang H."/>
            <person name="Chen S."/>
            <person name="He X."/>
            <person name="Wang R."/>
            <person name="Wang Y."/>
            <person name="Chen J."/>
            <person name="Wang L."/>
            <person name="Yu S."/>
            <person name="Wang B."/>
            <person name="Wei J."/>
            <person name="Song S."/>
            <person name="Lu X."/>
            <person name="Gao Z."/>
            <person name="Gu W."/>
            <person name="Deng X."/>
            <person name="Ma D."/>
            <person name="Wang S."/>
            <person name="Liang W."/>
            <person name="Fang L."/>
            <person name="Cai C."/>
            <person name="Zhu X."/>
            <person name="Zhou B."/>
            <person name="Zhang Y."/>
            <person name="Chen Z."/>
            <person name="Xu S."/>
            <person name="Zhu R."/>
            <person name="Wang S."/>
            <person name="Zhang T."/>
            <person name="Zhao G."/>
        </authorList>
    </citation>
    <scope>NUCLEOTIDE SEQUENCE [LARGE SCALE GENOMIC DNA]</scope>
    <source>
        <strain evidence="3">cv. Xinhai21</strain>
        <tissue evidence="2">Leaf</tissue>
    </source>
</reference>
<feature type="region of interest" description="Disordered" evidence="1">
    <location>
        <begin position="1"/>
        <end position="29"/>
    </location>
</feature>